<dbReference type="Pfam" id="PF04449">
    <property type="entry name" value="Fimbrial_CS1"/>
    <property type="match status" value="1"/>
</dbReference>
<name>A0A8B3Y3P8_9PSED</name>
<evidence type="ECO:0000313" key="3">
    <source>
        <dbReference type="Proteomes" id="UP000183653"/>
    </source>
</evidence>
<organism evidence="2 3">
    <name type="scientific">Pseudomonas orientalis</name>
    <dbReference type="NCBI Taxonomy" id="76758"/>
    <lineage>
        <taxon>Bacteria</taxon>
        <taxon>Pseudomonadati</taxon>
        <taxon>Pseudomonadota</taxon>
        <taxon>Gammaproteobacteria</taxon>
        <taxon>Pseudomonadales</taxon>
        <taxon>Pseudomonadaceae</taxon>
        <taxon>Pseudomonas</taxon>
    </lineage>
</organism>
<sequence length="163" mass="17985">MTMFKQLTGVLAVLMSPLFMGQQAGAVQERQSFEVSVSIPVHEAYVLPSEPDWMAQDQLLAWDLATGRLGRLRKNFDVKNLNGGVAARLGDTPYLLSGRDRIDLQVLFNRVPLTLDSTEVLNANEARTGRRAELEISAIEPDGGYKGGSYYGTVHLVFDFQAP</sequence>
<accession>A0A8B3Y3P8</accession>
<protein>
    <submittedName>
        <fullName evidence="2">CS1 type fimbrial major subunit</fullName>
    </submittedName>
</protein>
<dbReference type="Gene3D" id="2.60.40.2040">
    <property type="entry name" value="CFA/I fimbrial subunit E, pilin domain"/>
    <property type="match status" value="1"/>
</dbReference>
<keyword evidence="1" id="KW-0732">Signal</keyword>
<feature type="chain" id="PRO_5032504917" evidence="1">
    <location>
        <begin position="27"/>
        <end position="163"/>
    </location>
</feature>
<reference evidence="2 3" key="1">
    <citation type="submission" date="2016-10" db="EMBL/GenBank/DDBJ databases">
        <authorList>
            <person name="Varghese N."/>
            <person name="Submissions S."/>
        </authorList>
    </citation>
    <scope>NUCLEOTIDE SEQUENCE [LARGE SCALE GENOMIC DNA]</scope>
    <source>
        <strain evidence="2 3">BS2775</strain>
    </source>
</reference>
<proteinExistence type="predicted"/>
<dbReference type="Proteomes" id="UP000183653">
    <property type="component" value="Chromosome I"/>
</dbReference>
<keyword evidence="3" id="KW-1185">Reference proteome</keyword>
<dbReference type="EMBL" id="LT629782">
    <property type="protein sequence ID" value="SDU33400.1"/>
    <property type="molecule type" value="Genomic_DNA"/>
</dbReference>
<dbReference type="AlphaFoldDB" id="A0A8B3Y3P8"/>
<dbReference type="InterPro" id="IPR007540">
    <property type="entry name" value="Fimbrial_CS1-type"/>
</dbReference>
<evidence type="ECO:0000256" key="1">
    <source>
        <dbReference type="SAM" id="SignalP"/>
    </source>
</evidence>
<dbReference type="GO" id="GO:0009289">
    <property type="term" value="C:pilus"/>
    <property type="evidence" value="ECO:0007669"/>
    <property type="project" value="InterPro"/>
</dbReference>
<gene>
    <name evidence="2" type="ORF">SAMN04490197_5023</name>
</gene>
<feature type="signal peptide" evidence="1">
    <location>
        <begin position="1"/>
        <end position="26"/>
    </location>
</feature>
<evidence type="ECO:0000313" key="2">
    <source>
        <dbReference type="EMBL" id="SDU33400.1"/>
    </source>
</evidence>